<feature type="domain" description="Phosphoribosyltransferase" evidence="2">
    <location>
        <begin position="159"/>
        <end position="212"/>
    </location>
</feature>
<gene>
    <name evidence="3" type="ORF">ACFO4L_10165</name>
</gene>
<dbReference type="InterPro" id="IPR029057">
    <property type="entry name" value="PRTase-like"/>
</dbReference>
<dbReference type="PANTHER" id="PTHR47505">
    <property type="entry name" value="DNA UTILIZATION PROTEIN YHGH"/>
    <property type="match status" value="1"/>
</dbReference>
<dbReference type="Gene3D" id="3.40.50.2020">
    <property type="match status" value="1"/>
</dbReference>
<accession>A0ABV9NY07</accession>
<dbReference type="Pfam" id="PF00156">
    <property type="entry name" value="Pribosyltran"/>
    <property type="match status" value="1"/>
</dbReference>
<evidence type="ECO:0000313" key="4">
    <source>
        <dbReference type="Proteomes" id="UP001595896"/>
    </source>
</evidence>
<dbReference type="RefSeq" id="WP_377909563.1">
    <property type="nucleotide sequence ID" value="NZ_JBHSGK010000011.1"/>
</dbReference>
<reference evidence="4" key="1">
    <citation type="journal article" date="2019" name="Int. J. Syst. Evol. Microbiol.">
        <title>The Global Catalogue of Microorganisms (GCM) 10K type strain sequencing project: providing services to taxonomists for standard genome sequencing and annotation.</title>
        <authorList>
            <consortium name="The Broad Institute Genomics Platform"/>
            <consortium name="The Broad Institute Genome Sequencing Center for Infectious Disease"/>
            <person name="Wu L."/>
            <person name="Ma J."/>
        </authorList>
    </citation>
    <scope>NUCLEOTIDE SEQUENCE [LARGE SCALE GENOMIC DNA]</scope>
    <source>
        <strain evidence="4">JCM 12165</strain>
    </source>
</reference>
<dbReference type="SUPFAM" id="SSF53271">
    <property type="entry name" value="PRTase-like"/>
    <property type="match status" value="1"/>
</dbReference>
<organism evidence="3 4">
    <name type="scientific">Bacillus daqingensis</name>
    <dbReference type="NCBI Taxonomy" id="872396"/>
    <lineage>
        <taxon>Bacteria</taxon>
        <taxon>Bacillati</taxon>
        <taxon>Bacillota</taxon>
        <taxon>Bacilli</taxon>
        <taxon>Bacillales</taxon>
        <taxon>Bacillaceae</taxon>
        <taxon>Bacillus</taxon>
    </lineage>
</organism>
<dbReference type="InterPro" id="IPR000836">
    <property type="entry name" value="PRTase_dom"/>
</dbReference>
<comment type="caution">
    <text evidence="3">The sequence shown here is derived from an EMBL/GenBank/DDBJ whole genome shotgun (WGS) entry which is preliminary data.</text>
</comment>
<proteinExistence type="inferred from homology"/>
<evidence type="ECO:0000313" key="3">
    <source>
        <dbReference type="EMBL" id="MFC4736950.1"/>
    </source>
</evidence>
<evidence type="ECO:0000256" key="1">
    <source>
        <dbReference type="ARBA" id="ARBA00008007"/>
    </source>
</evidence>
<name>A0ABV9NY07_9BACI</name>
<sequence length="225" mass="24985">MKLIVTGTCLLCSETIYPAGDWYSLLQSKLPPLCSACTDKLAPINQARCCTICGHPDSKPHCAACQPEDFMQRSFYPYNDDVKDVLARFKYRGDAALAQLFQLPMQRLLRRLPKADAVVPVPLHPDRLFERGFNQAALVVKRPKLLLARRTLSAKQSKSTPAEREANLREAFHVTGNVTGMRIMLVDDIYTTGATMRACKDVLMRAGAVSVCGITVARSLRKSPM</sequence>
<evidence type="ECO:0000259" key="2">
    <source>
        <dbReference type="Pfam" id="PF00156"/>
    </source>
</evidence>
<dbReference type="EMBL" id="JBHSGK010000011">
    <property type="protein sequence ID" value="MFC4736950.1"/>
    <property type="molecule type" value="Genomic_DNA"/>
</dbReference>
<dbReference type="Proteomes" id="UP001595896">
    <property type="component" value="Unassembled WGS sequence"/>
</dbReference>
<keyword evidence="4" id="KW-1185">Reference proteome</keyword>
<dbReference type="CDD" id="cd06223">
    <property type="entry name" value="PRTases_typeI"/>
    <property type="match status" value="1"/>
</dbReference>
<comment type="similarity">
    <text evidence="1">Belongs to the ComF/GntX family.</text>
</comment>
<dbReference type="PANTHER" id="PTHR47505:SF1">
    <property type="entry name" value="DNA UTILIZATION PROTEIN YHGH"/>
    <property type="match status" value="1"/>
</dbReference>
<dbReference type="InterPro" id="IPR051910">
    <property type="entry name" value="ComF/GntX_DNA_util-trans"/>
</dbReference>
<protein>
    <submittedName>
        <fullName evidence="3">ComF family protein</fullName>
    </submittedName>
</protein>